<dbReference type="SMART" id="SM00248">
    <property type="entry name" value="ANK"/>
    <property type="match status" value="9"/>
</dbReference>
<dbReference type="Gene3D" id="1.25.40.20">
    <property type="entry name" value="Ankyrin repeat-containing domain"/>
    <property type="match status" value="4"/>
</dbReference>
<dbReference type="InterPro" id="IPR035994">
    <property type="entry name" value="Nucleoside_phosphorylase_sf"/>
</dbReference>
<dbReference type="PROSITE" id="PS50297">
    <property type="entry name" value="ANK_REP_REGION"/>
    <property type="match status" value="6"/>
</dbReference>
<dbReference type="SUPFAM" id="SSF53167">
    <property type="entry name" value="Purine and uridine phosphorylases"/>
    <property type="match status" value="1"/>
</dbReference>
<evidence type="ECO:0000256" key="4">
    <source>
        <dbReference type="ARBA" id="ARBA00022833"/>
    </source>
</evidence>
<dbReference type="Gene3D" id="3.40.50.300">
    <property type="entry name" value="P-loop containing nucleotide triphosphate hydrolases"/>
    <property type="match status" value="1"/>
</dbReference>
<dbReference type="STRING" id="655819.J4VR59"/>
<protein>
    <submittedName>
        <fullName evidence="7">Ankyrin repeat protein</fullName>
    </submittedName>
</protein>
<keyword evidence="1" id="KW-0479">Metal-binding</keyword>
<dbReference type="RefSeq" id="XP_008603234.1">
    <property type="nucleotide sequence ID" value="XM_008605012.1"/>
</dbReference>
<evidence type="ECO:0000256" key="2">
    <source>
        <dbReference type="ARBA" id="ARBA00022737"/>
    </source>
</evidence>
<dbReference type="Pfam" id="PF24883">
    <property type="entry name" value="NPHP3_N"/>
    <property type="match status" value="1"/>
</dbReference>
<feature type="repeat" description="ANK" evidence="5">
    <location>
        <begin position="988"/>
        <end position="1021"/>
    </location>
</feature>
<reference evidence="7 8" key="1">
    <citation type="journal article" date="2012" name="Sci. Rep.">
        <title>Genomic perspectives on the evolution of fungal entomopathogenicity in Beauveria bassiana.</title>
        <authorList>
            <person name="Xiao G."/>
            <person name="Ying S.H."/>
            <person name="Zheng P."/>
            <person name="Wang Z.L."/>
            <person name="Zhang S."/>
            <person name="Xie X.Q."/>
            <person name="Shang Y."/>
            <person name="St Leger R.J."/>
            <person name="Zhao G.P."/>
            <person name="Wang C."/>
            <person name="Feng M.G."/>
        </authorList>
    </citation>
    <scope>NUCLEOTIDE SEQUENCE [LARGE SCALE GENOMIC DNA]</scope>
    <source>
        <strain evidence="7 8">ARSEF 2860</strain>
    </source>
</reference>
<dbReference type="InterPro" id="IPR036770">
    <property type="entry name" value="Ankyrin_rpt-contain_sf"/>
</dbReference>
<evidence type="ECO:0000256" key="3">
    <source>
        <dbReference type="ARBA" id="ARBA00022771"/>
    </source>
</evidence>
<dbReference type="PANTHER" id="PTHR46082:SF11">
    <property type="entry name" value="AAA+ ATPASE DOMAIN-CONTAINING PROTEIN-RELATED"/>
    <property type="match status" value="1"/>
</dbReference>
<dbReference type="InterPro" id="IPR056884">
    <property type="entry name" value="NPHP3-like_N"/>
</dbReference>
<dbReference type="GO" id="GO:0008270">
    <property type="term" value="F:zinc ion binding"/>
    <property type="evidence" value="ECO:0007669"/>
    <property type="project" value="UniProtKB-KW"/>
</dbReference>
<dbReference type="Pfam" id="PF22939">
    <property type="entry name" value="WHD_GPIID"/>
    <property type="match status" value="1"/>
</dbReference>
<dbReference type="HOGENOM" id="CLU_000288_34_2_1"/>
<dbReference type="EMBL" id="JH725223">
    <property type="protein sequence ID" value="EJP61140.1"/>
    <property type="molecule type" value="Genomic_DNA"/>
</dbReference>
<evidence type="ECO:0000256" key="1">
    <source>
        <dbReference type="ARBA" id="ARBA00022723"/>
    </source>
</evidence>
<feature type="repeat" description="ANK" evidence="5">
    <location>
        <begin position="922"/>
        <end position="954"/>
    </location>
</feature>
<keyword evidence="5" id="KW-0040">ANK repeat</keyword>
<dbReference type="Gene3D" id="3.30.60.90">
    <property type="match status" value="1"/>
</dbReference>
<dbReference type="InterPro" id="IPR053137">
    <property type="entry name" value="NLR-like"/>
</dbReference>
<dbReference type="GeneID" id="19892927"/>
<dbReference type="Pfam" id="PF12796">
    <property type="entry name" value="Ank_2"/>
    <property type="match status" value="3"/>
</dbReference>
<feature type="domain" description="NACHT" evidence="6">
    <location>
        <begin position="355"/>
        <end position="493"/>
    </location>
</feature>
<dbReference type="AlphaFoldDB" id="J4VR59"/>
<keyword evidence="2" id="KW-0677">Repeat</keyword>
<dbReference type="SUPFAM" id="SSF52540">
    <property type="entry name" value="P-loop containing nucleoside triphosphate hydrolases"/>
    <property type="match status" value="1"/>
</dbReference>
<feature type="repeat" description="ANK" evidence="5">
    <location>
        <begin position="851"/>
        <end position="883"/>
    </location>
</feature>
<gene>
    <name evidence="7" type="ORF">BBA_09915</name>
</gene>
<evidence type="ECO:0000259" key="6">
    <source>
        <dbReference type="PROSITE" id="PS50837"/>
    </source>
</evidence>
<proteinExistence type="predicted"/>
<dbReference type="InParanoid" id="J4VR59"/>
<evidence type="ECO:0000256" key="5">
    <source>
        <dbReference type="PROSITE-ProRule" id="PRU00023"/>
    </source>
</evidence>
<dbReference type="PROSITE" id="PS50837">
    <property type="entry name" value="NACHT"/>
    <property type="match status" value="1"/>
</dbReference>
<name>J4VR59_BEAB2</name>
<dbReference type="InterPro" id="IPR054471">
    <property type="entry name" value="GPIID_WHD"/>
</dbReference>
<dbReference type="GO" id="GO:0009116">
    <property type="term" value="P:nucleoside metabolic process"/>
    <property type="evidence" value="ECO:0007669"/>
    <property type="project" value="InterPro"/>
</dbReference>
<organism evidence="7 8">
    <name type="scientific">Beauveria bassiana (strain ARSEF 2860)</name>
    <name type="common">White muscardine disease fungus</name>
    <name type="synonym">Tritirachium shiotae</name>
    <dbReference type="NCBI Taxonomy" id="655819"/>
    <lineage>
        <taxon>Eukaryota</taxon>
        <taxon>Fungi</taxon>
        <taxon>Dikarya</taxon>
        <taxon>Ascomycota</taxon>
        <taxon>Pezizomycotina</taxon>
        <taxon>Sordariomycetes</taxon>
        <taxon>Hypocreomycetidae</taxon>
        <taxon>Hypocreales</taxon>
        <taxon>Cordycipitaceae</taxon>
        <taxon>Beauveria</taxon>
    </lineage>
</organism>
<dbReference type="GO" id="GO:0003824">
    <property type="term" value="F:catalytic activity"/>
    <property type="evidence" value="ECO:0007669"/>
    <property type="project" value="InterPro"/>
</dbReference>
<accession>J4VR59</accession>
<feature type="repeat" description="ANK" evidence="5">
    <location>
        <begin position="1022"/>
        <end position="1046"/>
    </location>
</feature>
<dbReference type="InterPro" id="IPR043145">
    <property type="entry name" value="Znf_ZZ_sf"/>
</dbReference>
<evidence type="ECO:0000313" key="8">
    <source>
        <dbReference type="Proteomes" id="UP000002762"/>
    </source>
</evidence>
<feature type="repeat" description="ANK" evidence="5">
    <location>
        <begin position="889"/>
        <end position="921"/>
    </location>
</feature>
<dbReference type="SUPFAM" id="SSF48403">
    <property type="entry name" value="Ankyrin repeat"/>
    <property type="match status" value="1"/>
</dbReference>
<keyword evidence="4" id="KW-0862">Zinc</keyword>
<evidence type="ECO:0000313" key="7">
    <source>
        <dbReference type="EMBL" id="EJP61140.1"/>
    </source>
</evidence>
<keyword evidence="3" id="KW-0863">Zinc-finger</keyword>
<dbReference type="PROSITE" id="PS50088">
    <property type="entry name" value="ANK_REPEAT"/>
    <property type="match status" value="7"/>
</dbReference>
<dbReference type="Proteomes" id="UP000002762">
    <property type="component" value="Unassembled WGS sequence"/>
</dbReference>
<dbReference type="PANTHER" id="PTHR46082">
    <property type="entry name" value="ATP/GTP-BINDING PROTEIN-RELATED"/>
    <property type="match status" value="1"/>
</dbReference>
<feature type="repeat" description="ANK" evidence="5">
    <location>
        <begin position="955"/>
        <end position="987"/>
    </location>
</feature>
<keyword evidence="8" id="KW-1185">Reference proteome</keyword>
<dbReference type="InterPro" id="IPR027417">
    <property type="entry name" value="P-loop_NTPase"/>
</dbReference>
<dbReference type="InterPro" id="IPR002110">
    <property type="entry name" value="Ankyrin_rpt"/>
</dbReference>
<feature type="repeat" description="ANK" evidence="5">
    <location>
        <begin position="818"/>
        <end position="850"/>
    </location>
</feature>
<dbReference type="Gene3D" id="3.40.50.1580">
    <property type="entry name" value="Nucleoside phosphorylase domain"/>
    <property type="match status" value="1"/>
</dbReference>
<dbReference type="InterPro" id="IPR007111">
    <property type="entry name" value="NACHT_NTPase"/>
</dbReference>
<sequence length="1158" mass="127888">MVPRQFTHDDYTVYVLCPTRMLSAADPQDTNSYLLGRIGHHNVVIACLPAETTGKASAATVAKDMLRSFKSVRFGLMVGIGGGAPYYGDGGNGGESESEDSETDDFDDIKDVRLGDVVIGLHSKATEAVVQYDFGKSVQEKEFIHAGGRLNKPPNLVLNAVSMLQGQHRRKGQKIPELLSTMLTENPGMAKGFSHPGPGKDKLFKSDVVHLKGRKSCKACRGPHDSNLVKSKDRFDKFPQLHYGTIGSADQVMKDAILRDKLAQQQNIMCFEMEAAGLMDSFPCLVIRGICDYADSHKNKIWQPYAAVVAAAYAKELLSVIPAQEVRNLSPIEQRTGTWFLQSKTFGDWKLGSCQCLWLHGMPGCGKTVLSATILDNLEKERDSTTLVFFFDFTDTRKQKLGDMLRSLVLQLYRLRPDSRKAFDSLFASHKDGQLQPDTGRLLSCLKNMMQVAAHVSVLLDALDECSERSKLLEWMQDFIPAFANVHLLSTSRAEDDIKNGLRSLIGDVNCIHLNNDSINADIRSYTNTRLHKGEEFKRWAKLPEVLDSIENIVSRKADGMFRWAVCQLDRLRECLDREAVDDTLQSLPSDLDTTYARILANIPPERKKKAIRLLQFLVYSERPLILAEAVDVIAVRIDAGYFNKNDRLQWPEDITAFCSSLVSLVESSDKGRLQTIQLAHFSVKEYLQQCDVSAFIIPQLMADVVQVCLTYLASIQEDKVSRLRIQYPLARYASEIWMDCAEHAEASASSLKAILEFLRKATKFRLWASLFNPERPWEDDPGEPKAAPLYFACLSGLQQTVYKILSIGADINAQGGDYGNALQAASIEGHQQIVQLLLDNGADIDAQGGRYGNALQAASYRGHQDIVQLLLDNGADINAQNINAQGGDYGNALQAASIEGYQQIVQLLLDNGADIDAQGGRYGNALQAASYKGHQQIVQLLLDKGADMTITSSHGHTPLHIAAINRQLRVLKLLLSRGANPNARDICGRTPLLHAASCTDELDSIQLLLKSGALIGMQDHYGSSPLLAAVKNGHAEVVRLLLTRGDIDIDTIDALGRSVSWWASKTGNTQIINLLVQRGSIVTELTAHEKQTILPTIKYKNAFMTCDACLQGISSKVSYYHCGICSGSDFDICLDCFKGGLHCPDKSHSLSWTKSRV</sequence>